<accession>A0A4C1YZU4</accession>
<dbReference type="EMBL" id="BGZK01001438">
    <property type="protein sequence ID" value="GBP79917.1"/>
    <property type="molecule type" value="Genomic_DNA"/>
</dbReference>
<feature type="region of interest" description="Disordered" evidence="1">
    <location>
        <begin position="1"/>
        <end position="61"/>
    </location>
</feature>
<evidence type="ECO:0000256" key="1">
    <source>
        <dbReference type="SAM" id="MobiDB-lite"/>
    </source>
</evidence>
<proteinExistence type="predicted"/>
<protein>
    <submittedName>
        <fullName evidence="2">Uncharacterized protein</fullName>
    </submittedName>
</protein>
<feature type="compositionally biased region" description="Pro residues" evidence="1">
    <location>
        <begin position="134"/>
        <end position="146"/>
    </location>
</feature>
<comment type="caution">
    <text evidence="2">The sequence shown here is derived from an EMBL/GenBank/DDBJ whole genome shotgun (WGS) entry which is preliminary data.</text>
</comment>
<dbReference type="AlphaFoldDB" id="A0A4C1YZU4"/>
<organism evidence="2 3">
    <name type="scientific">Eumeta variegata</name>
    <name type="common">Bagworm moth</name>
    <name type="synonym">Eumeta japonica</name>
    <dbReference type="NCBI Taxonomy" id="151549"/>
    <lineage>
        <taxon>Eukaryota</taxon>
        <taxon>Metazoa</taxon>
        <taxon>Ecdysozoa</taxon>
        <taxon>Arthropoda</taxon>
        <taxon>Hexapoda</taxon>
        <taxon>Insecta</taxon>
        <taxon>Pterygota</taxon>
        <taxon>Neoptera</taxon>
        <taxon>Endopterygota</taxon>
        <taxon>Lepidoptera</taxon>
        <taxon>Glossata</taxon>
        <taxon>Ditrysia</taxon>
        <taxon>Tineoidea</taxon>
        <taxon>Psychidae</taxon>
        <taxon>Oiketicinae</taxon>
        <taxon>Eumeta</taxon>
    </lineage>
</organism>
<sequence>MQVERATPFPPIRNDGAGAPPPAPRAPPAQTGAPAICRERKLDRDETGRRRAPGDAERRGRRAALAIVLDLSKDTHKTLHDCRGRKRVKASEVINDGASTPAAGRPRLCKWMTFQSKALSRQKRDVGERGGGGAPPPGPPRPAPLP</sequence>
<keyword evidence="3" id="KW-1185">Reference proteome</keyword>
<evidence type="ECO:0000313" key="2">
    <source>
        <dbReference type="EMBL" id="GBP79917.1"/>
    </source>
</evidence>
<feature type="compositionally biased region" description="Basic and acidic residues" evidence="1">
    <location>
        <begin position="37"/>
        <end position="58"/>
    </location>
</feature>
<reference evidence="2 3" key="1">
    <citation type="journal article" date="2019" name="Commun. Biol.">
        <title>The bagworm genome reveals a unique fibroin gene that provides high tensile strength.</title>
        <authorList>
            <person name="Kono N."/>
            <person name="Nakamura H."/>
            <person name="Ohtoshi R."/>
            <person name="Tomita M."/>
            <person name="Numata K."/>
            <person name="Arakawa K."/>
        </authorList>
    </citation>
    <scope>NUCLEOTIDE SEQUENCE [LARGE SCALE GENOMIC DNA]</scope>
</reference>
<feature type="region of interest" description="Disordered" evidence="1">
    <location>
        <begin position="117"/>
        <end position="146"/>
    </location>
</feature>
<evidence type="ECO:0000313" key="3">
    <source>
        <dbReference type="Proteomes" id="UP000299102"/>
    </source>
</evidence>
<name>A0A4C1YZU4_EUMVA</name>
<gene>
    <name evidence="2" type="ORF">EVAR_75289_1</name>
</gene>
<dbReference type="Proteomes" id="UP000299102">
    <property type="component" value="Unassembled WGS sequence"/>
</dbReference>